<gene>
    <name evidence="2" type="ordered locus">Turpa_1819</name>
</gene>
<evidence type="ECO:0000256" key="1">
    <source>
        <dbReference type="SAM" id="MobiDB-lite"/>
    </source>
</evidence>
<evidence type="ECO:0000313" key="3">
    <source>
        <dbReference type="Proteomes" id="UP000006048"/>
    </source>
</evidence>
<accession>I4B5A9</accession>
<dbReference type="RefSeq" id="WP_014802975.1">
    <property type="nucleotide sequence ID" value="NC_018020.1"/>
</dbReference>
<dbReference type="STRING" id="869212.Turpa_1819"/>
<dbReference type="EMBL" id="CP002959">
    <property type="protein sequence ID" value="AFM12466.1"/>
    <property type="molecule type" value="Genomic_DNA"/>
</dbReference>
<name>I4B5A9_TURPD</name>
<keyword evidence="3" id="KW-1185">Reference proteome</keyword>
<dbReference type="Proteomes" id="UP000006048">
    <property type="component" value="Chromosome"/>
</dbReference>
<reference evidence="2 3" key="1">
    <citation type="submission" date="2012-06" db="EMBL/GenBank/DDBJ databases">
        <title>The complete chromosome of genome of Turneriella parva DSM 21527.</title>
        <authorList>
            <consortium name="US DOE Joint Genome Institute (JGI-PGF)"/>
            <person name="Lucas S."/>
            <person name="Han J."/>
            <person name="Lapidus A."/>
            <person name="Bruce D."/>
            <person name="Goodwin L."/>
            <person name="Pitluck S."/>
            <person name="Peters L."/>
            <person name="Kyrpides N."/>
            <person name="Mavromatis K."/>
            <person name="Ivanova N."/>
            <person name="Mikhailova N."/>
            <person name="Chertkov O."/>
            <person name="Detter J.C."/>
            <person name="Tapia R."/>
            <person name="Han C."/>
            <person name="Land M."/>
            <person name="Hauser L."/>
            <person name="Markowitz V."/>
            <person name="Cheng J.-F."/>
            <person name="Hugenholtz P."/>
            <person name="Woyke T."/>
            <person name="Wu D."/>
            <person name="Gronow S."/>
            <person name="Wellnitz S."/>
            <person name="Brambilla E."/>
            <person name="Klenk H.-P."/>
            <person name="Eisen J.A."/>
        </authorList>
    </citation>
    <scope>NUCLEOTIDE SEQUENCE [LARGE SCALE GENOMIC DNA]</scope>
    <source>
        <strain evidence="3">ATCC BAA-1111 / DSM 21527 / NCTC 11395 / H</strain>
    </source>
</reference>
<evidence type="ECO:0008006" key="4">
    <source>
        <dbReference type="Google" id="ProtNLM"/>
    </source>
</evidence>
<feature type="compositionally biased region" description="Pro residues" evidence="1">
    <location>
        <begin position="58"/>
        <end position="71"/>
    </location>
</feature>
<feature type="region of interest" description="Disordered" evidence="1">
    <location>
        <begin position="47"/>
        <end position="77"/>
    </location>
</feature>
<protein>
    <recommendedName>
        <fullName evidence="4">TonB C-terminal domain-containing protein</fullName>
    </recommendedName>
</protein>
<evidence type="ECO:0000313" key="2">
    <source>
        <dbReference type="EMBL" id="AFM12466.1"/>
    </source>
</evidence>
<sequence>MSRNRIFVAVFAAALAALLIWFLEPCGKATTPEEASQGGFLPSLKAKLKKKPAEPKPATEPAPAPAAPPSGPAAAVEQIDNTPPVNLTESEEVPNVAKCVIRNFPAEAKPHVKTATVTVRLNVDRFGKVREVKPTAVEFGQEVEEDLQPRMRKLFIEAGRRAFGTRPCPPHVVNGQNAGYVIIVPLLYTH</sequence>
<dbReference type="AlphaFoldDB" id="I4B5A9"/>
<dbReference type="KEGG" id="tpx:Turpa_1819"/>
<proteinExistence type="predicted"/>
<dbReference type="HOGENOM" id="CLU_1427441_0_0_12"/>
<organism evidence="2 3">
    <name type="scientific">Turneriella parva (strain ATCC BAA-1111 / DSM 21527 / NCTC 11395 / H)</name>
    <name type="common">Leptospira parva</name>
    <dbReference type="NCBI Taxonomy" id="869212"/>
    <lineage>
        <taxon>Bacteria</taxon>
        <taxon>Pseudomonadati</taxon>
        <taxon>Spirochaetota</taxon>
        <taxon>Spirochaetia</taxon>
        <taxon>Leptospirales</taxon>
        <taxon>Leptospiraceae</taxon>
        <taxon>Turneriella</taxon>
    </lineage>
</organism>